<dbReference type="SUPFAM" id="SSF48452">
    <property type="entry name" value="TPR-like"/>
    <property type="match status" value="1"/>
</dbReference>
<dbReference type="AlphaFoldDB" id="A0A370FMQ8"/>
<name>A0A370FMQ8_9BURK</name>
<dbReference type="Proteomes" id="UP000255265">
    <property type="component" value="Unassembled WGS sequence"/>
</dbReference>
<keyword evidence="2" id="KW-1185">Reference proteome</keyword>
<dbReference type="EMBL" id="QQAV01000001">
    <property type="protein sequence ID" value="RDI28435.1"/>
    <property type="molecule type" value="Genomic_DNA"/>
</dbReference>
<dbReference type="RefSeq" id="WP_052383645.1">
    <property type="nucleotide sequence ID" value="NZ_QQAV01000001.1"/>
</dbReference>
<organism evidence="1 2">
    <name type="scientific">Pseudacidovorax intermedius</name>
    <dbReference type="NCBI Taxonomy" id="433924"/>
    <lineage>
        <taxon>Bacteria</taxon>
        <taxon>Pseudomonadati</taxon>
        <taxon>Pseudomonadota</taxon>
        <taxon>Betaproteobacteria</taxon>
        <taxon>Burkholderiales</taxon>
        <taxon>Comamonadaceae</taxon>
        <taxon>Pseudacidovorax</taxon>
    </lineage>
</organism>
<dbReference type="OrthoDB" id="6353325at2"/>
<evidence type="ECO:0000313" key="2">
    <source>
        <dbReference type="Proteomes" id="UP000255265"/>
    </source>
</evidence>
<evidence type="ECO:0008006" key="3">
    <source>
        <dbReference type="Google" id="ProtNLM"/>
    </source>
</evidence>
<evidence type="ECO:0000313" key="1">
    <source>
        <dbReference type="EMBL" id="RDI28435.1"/>
    </source>
</evidence>
<gene>
    <name evidence="1" type="ORF">DFR41_101188</name>
</gene>
<protein>
    <recommendedName>
        <fullName evidence="3">Tetratricopeptide repeat protein</fullName>
    </recommendedName>
</protein>
<reference evidence="1 2" key="1">
    <citation type="submission" date="2018-07" db="EMBL/GenBank/DDBJ databases">
        <title>Genomic Encyclopedia of Type Strains, Phase IV (KMG-IV): sequencing the most valuable type-strain genomes for metagenomic binning, comparative biology and taxonomic classification.</title>
        <authorList>
            <person name="Goeker M."/>
        </authorList>
    </citation>
    <scope>NUCLEOTIDE SEQUENCE [LARGE SCALE GENOMIC DNA]</scope>
    <source>
        <strain evidence="1 2">DSM 21352</strain>
    </source>
</reference>
<dbReference type="InterPro" id="IPR011990">
    <property type="entry name" value="TPR-like_helical_dom_sf"/>
</dbReference>
<dbReference type="Gene3D" id="1.25.40.10">
    <property type="entry name" value="Tetratricopeptide repeat domain"/>
    <property type="match status" value="1"/>
</dbReference>
<accession>A0A370FMQ8</accession>
<dbReference type="STRING" id="433924.NS331_11890"/>
<proteinExistence type="predicted"/>
<sequence>MPPVLCTPPPPDNWAAADCLGRFPFDEARVLAQWKALHVGQPLPPPTSPALAGAWALYHAGDFAASVQAGQRIGGREGAAVADQATAIYANYVEPDEERRLALLRQVGERALVRHEANPDDVQALYWHAYALGRHAQAVSVARALAQGLGGRLKDTLERIITLQPDHADAHFALGAFHAEVIDKVGELVARMTYGVRPERAIELFEQGLALHPSSATGRVEYARALVALRGDPALAQVQQLYEDAAAIEPIDARQFLDREVALACMAD</sequence>
<comment type="caution">
    <text evidence="1">The sequence shown here is derived from an EMBL/GenBank/DDBJ whole genome shotgun (WGS) entry which is preliminary data.</text>
</comment>